<accession>A0ABU1JPK4</accession>
<sequence length="310" mass="33315">MRVALVLNGASGALLGQAPATIVDRFERLLAAGGAEARVAVAEGPALDLAIDAALASDAQAILIGGGDGTLIAAAERLLPENRIGPARPLGILPLGTANLLARDLGIPLTPEAAVPALLSGTTRRIDVAVVNGRIFLNSSLLGVAPLMVQQRERMRRRRGPLKWLLLARAFFRALDRTPRLHVVLQAEGRPMRLVTRTLAVSNNPLAEGFAAIHSRTALDGGQLGVYAARLERRVDLWRILARVVAGTWQHDPATAALIARRVNVVARRRHLWVANDGENHLLAMPLRYRILPRALTVLVPRSGTDRPES</sequence>
<dbReference type="InterPro" id="IPR017438">
    <property type="entry name" value="ATP-NAD_kinase_N"/>
</dbReference>
<reference evidence="2 3" key="1">
    <citation type="submission" date="2023-07" db="EMBL/GenBank/DDBJ databases">
        <title>Sorghum-associated microbial communities from plants grown in Nebraska, USA.</title>
        <authorList>
            <person name="Schachtman D."/>
        </authorList>
    </citation>
    <scope>NUCLEOTIDE SEQUENCE [LARGE SCALE GENOMIC DNA]</scope>
    <source>
        <strain evidence="2 3">584</strain>
    </source>
</reference>
<dbReference type="Proteomes" id="UP001262410">
    <property type="component" value="Unassembled WGS sequence"/>
</dbReference>
<dbReference type="InterPro" id="IPR001206">
    <property type="entry name" value="Diacylglycerol_kinase_cat_dom"/>
</dbReference>
<dbReference type="Pfam" id="PF19279">
    <property type="entry name" value="YegS_C"/>
    <property type="match status" value="1"/>
</dbReference>
<keyword evidence="2" id="KW-0418">Kinase</keyword>
<dbReference type="PROSITE" id="PS50146">
    <property type="entry name" value="DAGK"/>
    <property type="match status" value="1"/>
</dbReference>
<dbReference type="GO" id="GO:0016301">
    <property type="term" value="F:kinase activity"/>
    <property type="evidence" value="ECO:0007669"/>
    <property type="project" value="UniProtKB-KW"/>
</dbReference>
<organism evidence="2 3">
    <name type="scientific">Inquilinus ginsengisoli</name>
    <dbReference type="NCBI Taxonomy" id="363840"/>
    <lineage>
        <taxon>Bacteria</taxon>
        <taxon>Pseudomonadati</taxon>
        <taxon>Pseudomonadota</taxon>
        <taxon>Alphaproteobacteria</taxon>
        <taxon>Rhodospirillales</taxon>
        <taxon>Rhodospirillaceae</taxon>
        <taxon>Inquilinus</taxon>
    </lineage>
</organism>
<dbReference type="SUPFAM" id="SSF111331">
    <property type="entry name" value="NAD kinase/diacylglycerol kinase-like"/>
    <property type="match status" value="1"/>
</dbReference>
<dbReference type="InterPro" id="IPR016064">
    <property type="entry name" value="NAD/diacylglycerol_kinase_sf"/>
</dbReference>
<evidence type="ECO:0000313" key="3">
    <source>
        <dbReference type="Proteomes" id="UP001262410"/>
    </source>
</evidence>
<keyword evidence="3" id="KW-1185">Reference proteome</keyword>
<comment type="caution">
    <text evidence="2">The sequence shown here is derived from an EMBL/GenBank/DDBJ whole genome shotgun (WGS) entry which is preliminary data.</text>
</comment>
<dbReference type="RefSeq" id="WP_309795046.1">
    <property type="nucleotide sequence ID" value="NZ_JAVDPW010000005.1"/>
</dbReference>
<evidence type="ECO:0000259" key="1">
    <source>
        <dbReference type="PROSITE" id="PS50146"/>
    </source>
</evidence>
<protein>
    <submittedName>
        <fullName evidence="2">Diacylglycerol kinase family enzyme</fullName>
    </submittedName>
</protein>
<keyword evidence="2" id="KW-0808">Transferase</keyword>
<dbReference type="InterPro" id="IPR045540">
    <property type="entry name" value="YegS/DAGK_C"/>
</dbReference>
<dbReference type="EMBL" id="JAVDPW010000005">
    <property type="protein sequence ID" value="MDR6290551.1"/>
    <property type="molecule type" value="Genomic_DNA"/>
</dbReference>
<evidence type="ECO:0000313" key="2">
    <source>
        <dbReference type="EMBL" id="MDR6290551.1"/>
    </source>
</evidence>
<dbReference type="Gene3D" id="3.40.50.10330">
    <property type="entry name" value="Probable inorganic polyphosphate/atp-NAD kinase, domain 1"/>
    <property type="match status" value="1"/>
</dbReference>
<feature type="domain" description="DAGKc" evidence="1">
    <location>
        <begin position="1"/>
        <end position="135"/>
    </location>
</feature>
<proteinExistence type="predicted"/>
<dbReference type="Pfam" id="PF00781">
    <property type="entry name" value="DAGK_cat"/>
    <property type="match status" value="1"/>
</dbReference>
<dbReference type="SMART" id="SM00046">
    <property type="entry name" value="DAGKc"/>
    <property type="match status" value="1"/>
</dbReference>
<gene>
    <name evidence="2" type="ORF">E9232_003077</name>
</gene>
<name>A0ABU1JPK4_9PROT</name>
<dbReference type="Gene3D" id="2.60.200.40">
    <property type="match status" value="1"/>
</dbReference>